<dbReference type="Pfam" id="PF13424">
    <property type="entry name" value="TPR_12"/>
    <property type="match status" value="1"/>
</dbReference>
<reference evidence="5 6" key="1">
    <citation type="journal article" date="2024" name="Nat. Commun.">
        <title>Phylogenomics reveals the evolutionary origins of lichenization in chlorophyte algae.</title>
        <authorList>
            <person name="Puginier C."/>
            <person name="Libourel C."/>
            <person name="Otte J."/>
            <person name="Skaloud P."/>
            <person name="Haon M."/>
            <person name="Grisel S."/>
            <person name="Petersen M."/>
            <person name="Berrin J.G."/>
            <person name="Delaux P.M."/>
            <person name="Dal Grande F."/>
            <person name="Keller J."/>
        </authorList>
    </citation>
    <scope>NUCLEOTIDE SEQUENCE [LARGE SCALE GENOMIC DNA]</scope>
    <source>
        <strain evidence="5 6">SAG 2043</strain>
    </source>
</reference>
<dbReference type="PANTHER" id="PTHR45641:SF19">
    <property type="entry name" value="NEPHROCYSTIN-3"/>
    <property type="match status" value="1"/>
</dbReference>
<dbReference type="InterPro" id="IPR019734">
    <property type="entry name" value="TPR_rpt"/>
</dbReference>
<feature type="compositionally biased region" description="Polar residues" evidence="3">
    <location>
        <begin position="93"/>
        <end position="104"/>
    </location>
</feature>
<dbReference type="EMBL" id="JALJOR010000003">
    <property type="protein sequence ID" value="KAK9819635.1"/>
    <property type="molecule type" value="Genomic_DNA"/>
</dbReference>
<dbReference type="Gene3D" id="1.25.40.10">
    <property type="entry name" value="Tetratricopeptide repeat domain"/>
    <property type="match status" value="2"/>
</dbReference>
<dbReference type="AlphaFoldDB" id="A0AAW1QE03"/>
<evidence type="ECO:0000256" key="1">
    <source>
        <dbReference type="ARBA" id="ARBA00022737"/>
    </source>
</evidence>
<comment type="caution">
    <text evidence="5">The sequence shown here is derived from an EMBL/GenBank/DDBJ whole genome shotgun (WGS) entry which is preliminary data.</text>
</comment>
<name>A0AAW1QE03_9CHLO</name>
<feature type="compositionally biased region" description="Pro residues" evidence="3">
    <location>
        <begin position="67"/>
        <end position="81"/>
    </location>
</feature>
<evidence type="ECO:0000313" key="5">
    <source>
        <dbReference type="EMBL" id="KAK9819635.1"/>
    </source>
</evidence>
<proteinExistence type="predicted"/>
<keyword evidence="6" id="KW-1185">Reference proteome</keyword>
<dbReference type="PANTHER" id="PTHR45641">
    <property type="entry name" value="TETRATRICOPEPTIDE REPEAT PROTEIN (AFU_ORTHOLOGUE AFUA_6G03870)"/>
    <property type="match status" value="1"/>
</dbReference>
<protein>
    <recommendedName>
        <fullName evidence="4">ORC1/DEAH AAA+ ATPase domain-containing protein</fullName>
    </recommendedName>
</protein>
<evidence type="ECO:0000256" key="3">
    <source>
        <dbReference type="SAM" id="MobiDB-lite"/>
    </source>
</evidence>
<dbReference type="InterPro" id="IPR049945">
    <property type="entry name" value="AAA_22"/>
</dbReference>
<sequence length="1195" mass="130210">MAGSSRRSQAGKWLRSHGLLPARKDEGATEPAPAVPLGLPAERSAGHPVPPLPLTALQAKGLDGANTPPPAHQSTDAPPPGGQVEDTARSHTSHQPAQLGSTGRQADPAPPELKAQRAEAIESTAGGGSSVQPLRGQANDKRFELLVEAENEGIPPDDPDGLCRRLATAGKVVLSNIYREVREYADLLPDPGPVAAKIITRVIDLAIVANHNRGSCEELSQRSCATFVLVGKHRALLAEASTGFLQSMRQVLLKICSFLQSFSDANWALRLGEEKALQAEIQKRGGPEAVLSSEADLKQVSAMLPGASQLMLSALNALLTRGAGRVINHEAMQKFWYTFIPNDRVPWENFWQIFPARYTGPDAEDLQSYFADQSARERFQAKVNSDKKDDLQVSVYEVEEACRSSGASSKPFIEVVLALCSTGYTWQRVPAVPLEVIGRNTDVDLGLSNLENHSLVQLIGPPQIGKSTVARRIAEALKASPDFHTAFVDCAASSFAAAGDGPKDVCQLIGGCMFEITSTQDPPGAGSKATDLITALLPRLTAKVKEGHVQGIKHHLVVLDNVDHLPRATDFAVVEQLVSCIWDALADHPNRLLVTSQYKLSLSSAVMHPQPVKGLLAPSLQDAVRLLRLNASDVPLSNKDAEHIAKRICHGIPALLIAFGKSLNEGNAEQVQEVFEQSEQLGWGIAGDPCQSASMQQLAKRVQAVVKGIKDKQQLRVVRSLTLFRGAFSAAMAAHTLQLNMARTNNMLKVLSRRSLVGKDDGSSESWRLCPLLRAFTNRTFWLTVDTGDDPHKLWAGAARTCLELARACGDKRVLLDALSGSGGHLYREGRYAESLRCHLEALRVVQEVEDGTPQWNKLHAQVLVDCAAAEREMHHFNKALLYLNRAQAVLDKLSGDVEELVAHCCINRALVLKEQHKFTAAIELLEKALALRRQVFGEGHTKVATVHYHQAVVWNSSYGEWDHAATAARQALAVQVSIMGDCHPIVAGTLRELALALVMLKPKRPVASSTGTPTATATWFSEAEKLYTIALDIQKACLDPGDMRIATTMMALANMLRITPQTRHRAAALISEAEAVLQKETALGGLKRDSLKAKICLYRAEMDAQQQRLRGALELYQQALTLQQGALLPEEREKHPAIAGIYRRMAEAKERLGQQDEAVALLKYSPTPNKLRIKHELVYAPRELGLMWHLTTVH</sequence>
<dbReference type="Pfam" id="PF13401">
    <property type="entry name" value="AAA_22"/>
    <property type="match status" value="1"/>
</dbReference>
<dbReference type="InterPro" id="IPR011990">
    <property type="entry name" value="TPR-like_helical_dom_sf"/>
</dbReference>
<organism evidence="5 6">
    <name type="scientific">[Myrmecia] bisecta</name>
    <dbReference type="NCBI Taxonomy" id="41462"/>
    <lineage>
        <taxon>Eukaryota</taxon>
        <taxon>Viridiplantae</taxon>
        <taxon>Chlorophyta</taxon>
        <taxon>core chlorophytes</taxon>
        <taxon>Trebouxiophyceae</taxon>
        <taxon>Trebouxiales</taxon>
        <taxon>Trebouxiaceae</taxon>
        <taxon>Myrmecia</taxon>
    </lineage>
</organism>
<dbReference type="SUPFAM" id="SSF52540">
    <property type="entry name" value="P-loop containing nucleoside triphosphate hydrolases"/>
    <property type="match status" value="1"/>
</dbReference>
<evidence type="ECO:0000313" key="6">
    <source>
        <dbReference type="Proteomes" id="UP001489004"/>
    </source>
</evidence>
<dbReference type="SUPFAM" id="SSF48452">
    <property type="entry name" value="TPR-like"/>
    <property type="match status" value="3"/>
</dbReference>
<dbReference type="InterPro" id="IPR027417">
    <property type="entry name" value="P-loop_NTPase"/>
</dbReference>
<dbReference type="GO" id="GO:0016887">
    <property type="term" value="F:ATP hydrolysis activity"/>
    <property type="evidence" value="ECO:0007669"/>
    <property type="project" value="InterPro"/>
</dbReference>
<keyword evidence="1" id="KW-0677">Repeat</keyword>
<gene>
    <name evidence="5" type="ORF">WJX72_000583</name>
</gene>
<dbReference type="Gene3D" id="3.40.50.300">
    <property type="entry name" value="P-loop containing nucleotide triphosphate hydrolases"/>
    <property type="match status" value="1"/>
</dbReference>
<keyword evidence="2" id="KW-0802">TPR repeat</keyword>
<feature type="region of interest" description="Disordered" evidence="3">
    <location>
        <begin position="1"/>
        <end position="136"/>
    </location>
</feature>
<evidence type="ECO:0000259" key="4">
    <source>
        <dbReference type="Pfam" id="PF13401"/>
    </source>
</evidence>
<dbReference type="Proteomes" id="UP001489004">
    <property type="component" value="Unassembled WGS sequence"/>
</dbReference>
<evidence type="ECO:0000256" key="2">
    <source>
        <dbReference type="ARBA" id="ARBA00022803"/>
    </source>
</evidence>
<dbReference type="SMART" id="SM00028">
    <property type="entry name" value="TPR"/>
    <property type="match status" value="4"/>
</dbReference>
<accession>A0AAW1QE03</accession>
<feature type="domain" description="ORC1/DEAH AAA+ ATPase" evidence="4">
    <location>
        <begin position="453"/>
        <end position="579"/>
    </location>
</feature>